<dbReference type="GO" id="GO:0006011">
    <property type="term" value="P:UDP-alpha-D-glucose metabolic process"/>
    <property type="evidence" value="ECO:0007669"/>
    <property type="project" value="InterPro"/>
</dbReference>
<dbReference type="Gene3D" id="3.90.550.10">
    <property type="entry name" value="Spore Coat Polysaccharide Biosynthesis Protein SpsA, Chain A"/>
    <property type="match status" value="1"/>
</dbReference>
<dbReference type="AlphaFoldDB" id="A0A2P4EVQ2"/>
<evidence type="ECO:0000256" key="7">
    <source>
        <dbReference type="ARBA" id="ARBA00048128"/>
    </source>
</evidence>
<evidence type="ECO:0000256" key="4">
    <source>
        <dbReference type="ARBA" id="ARBA00022679"/>
    </source>
</evidence>
<accession>A0A2P4EVQ2</accession>
<keyword evidence="4 8" id="KW-0808">Transferase</keyword>
<dbReference type="EMBL" id="PPSK01000007">
    <property type="protein sequence ID" value="POB03658.1"/>
    <property type="molecule type" value="Genomic_DNA"/>
</dbReference>
<proteinExistence type="inferred from homology"/>
<protein>
    <recommendedName>
        <fullName evidence="3 8">UTP--glucose-1-phosphate uridylyltransferase</fullName>
        <ecNumber evidence="2 8">2.7.7.9</ecNumber>
    </recommendedName>
    <alternativeName>
        <fullName evidence="8">UDP-glucose pyrophosphorylase</fullName>
    </alternativeName>
</protein>
<dbReference type="CDD" id="cd02541">
    <property type="entry name" value="UGPase_prokaryotic"/>
    <property type="match status" value="1"/>
</dbReference>
<evidence type="ECO:0000313" key="11">
    <source>
        <dbReference type="Proteomes" id="UP000243451"/>
    </source>
</evidence>
<comment type="catalytic activity">
    <reaction evidence="7 8">
        <text>alpha-D-glucose 1-phosphate + UTP + H(+) = UDP-alpha-D-glucose + diphosphate</text>
        <dbReference type="Rhea" id="RHEA:19889"/>
        <dbReference type="ChEBI" id="CHEBI:15378"/>
        <dbReference type="ChEBI" id="CHEBI:33019"/>
        <dbReference type="ChEBI" id="CHEBI:46398"/>
        <dbReference type="ChEBI" id="CHEBI:58601"/>
        <dbReference type="ChEBI" id="CHEBI:58885"/>
        <dbReference type="EC" id="2.7.7.9"/>
    </reaction>
</comment>
<evidence type="ECO:0000313" key="10">
    <source>
        <dbReference type="EMBL" id="POB03658.1"/>
    </source>
</evidence>
<comment type="caution">
    <text evidence="10">The sequence shown here is derived from an EMBL/GenBank/DDBJ whole genome shotgun (WGS) entry which is preliminary data.</text>
</comment>
<dbReference type="InterPro" id="IPR029044">
    <property type="entry name" value="Nucleotide-diphossugar_trans"/>
</dbReference>
<evidence type="ECO:0000256" key="6">
    <source>
        <dbReference type="ARBA" id="ARBA00037294"/>
    </source>
</evidence>
<evidence type="ECO:0000256" key="2">
    <source>
        <dbReference type="ARBA" id="ARBA00012415"/>
    </source>
</evidence>
<keyword evidence="11" id="KW-1185">Reference proteome</keyword>
<evidence type="ECO:0000259" key="9">
    <source>
        <dbReference type="Pfam" id="PF00483"/>
    </source>
</evidence>
<feature type="domain" description="Nucleotidyl transferase" evidence="9">
    <location>
        <begin position="16"/>
        <end position="282"/>
    </location>
</feature>
<evidence type="ECO:0000256" key="5">
    <source>
        <dbReference type="ARBA" id="ARBA00022695"/>
    </source>
</evidence>
<sequence length="303" mass="32141">MNGHEQSGVAVKVTKAVLPVAGLGTRFLPASKAIPKEMVTVVDKPVVQYVVEEALAAGINEIVLVTHASKKAIEDHFDVNYELEAELARRSKDALLKVLREIAPPELKVTAVRQGRALGLGHAVACARPVVGDAPFAVLLPDVLVEQVGGLSDLAAMTTRFGETGKAQVMVEPVPWERVHQYGVVDLGGVELHQGKQAVMQQVVEKPAREAAPSNLAIVGRYVLPGTIFDLLAATAPGAGGEIQLTDAIAALMQQSGAEAYRMRGRSFDCGSKLGYLEATLAYGLQHPELGADFKGLLARYAP</sequence>
<dbReference type="NCBIfam" id="TIGR01099">
    <property type="entry name" value="galU"/>
    <property type="match status" value="1"/>
</dbReference>
<reference evidence="10 11" key="1">
    <citation type="submission" date="2018-01" db="EMBL/GenBank/DDBJ databases">
        <title>Draft genome of the type strain Pseudomonas oceani DSM 100277 isolated from the deep water in Okinawa trough, northwestern Pacific Ocean.</title>
        <authorList>
            <person name="Gomila M."/>
            <person name="Mulet M."/>
            <person name="Garcia-Valdes E."/>
            <person name="Lalucat J."/>
        </authorList>
    </citation>
    <scope>NUCLEOTIDE SEQUENCE [LARGE SCALE GENOMIC DNA]</scope>
    <source>
        <strain evidence="10 11">DSM 100277</strain>
    </source>
</reference>
<evidence type="ECO:0000256" key="8">
    <source>
        <dbReference type="RuleBase" id="RU361259"/>
    </source>
</evidence>
<name>A0A2P4EVQ2_9GAMM</name>
<comment type="similarity">
    <text evidence="1 8">Belongs to the UDPGP type 2 family.</text>
</comment>
<organism evidence="10 11">
    <name type="scientific">Halopseudomonas oceani</name>
    <dbReference type="NCBI Taxonomy" id="1708783"/>
    <lineage>
        <taxon>Bacteria</taxon>
        <taxon>Pseudomonadati</taxon>
        <taxon>Pseudomonadota</taxon>
        <taxon>Gammaproteobacteria</taxon>
        <taxon>Pseudomonadales</taxon>
        <taxon>Pseudomonadaceae</taxon>
        <taxon>Halopseudomonas</taxon>
    </lineage>
</organism>
<dbReference type="InterPro" id="IPR005771">
    <property type="entry name" value="GalU_uridylyltTrfase_bac/arc"/>
</dbReference>
<dbReference type="EC" id="2.7.7.9" evidence="2 8"/>
<gene>
    <name evidence="10" type="primary">galU</name>
    <name evidence="10" type="ORF">C1949_09445</name>
</gene>
<keyword evidence="5 8" id="KW-0548">Nucleotidyltransferase</keyword>
<dbReference type="SUPFAM" id="SSF53448">
    <property type="entry name" value="Nucleotide-diphospho-sugar transferases"/>
    <property type="match status" value="1"/>
</dbReference>
<dbReference type="Proteomes" id="UP000243451">
    <property type="component" value="Unassembled WGS sequence"/>
</dbReference>
<evidence type="ECO:0000256" key="1">
    <source>
        <dbReference type="ARBA" id="ARBA00006890"/>
    </source>
</evidence>
<dbReference type="Pfam" id="PF00483">
    <property type="entry name" value="NTP_transferase"/>
    <property type="match status" value="1"/>
</dbReference>
<comment type="function">
    <text evidence="6">May play a role in stationary phase survival.</text>
</comment>
<dbReference type="PANTHER" id="PTHR43197">
    <property type="entry name" value="UTP--GLUCOSE-1-PHOSPHATE URIDYLYLTRANSFERASE"/>
    <property type="match status" value="1"/>
</dbReference>
<dbReference type="InterPro" id="IPR005835">
    <property type="entry name" value="NTP_transferase_dom"/>
</dbReference>
<evidence type="ECO:0000256" key="3">
    <source>
        <dbReference type="ARBA" id="ARBA00019048"/>
    </source>
</evidence>
<dbReference type="PANTHER" id="PTHR43197:SF1">
    <property type="entry name" value="UTP--GLUCOSE-1-PHOSPHATE URIDYLYLTRANSFERASE"/>
    <property type="match status" value="1"/>
</dbReference>
<dbReference type="GO" id="GO:0003983">
    <property type="term" value="F:UTP:glucose-1-phosphate uridylyltransferase activity"/>
    <property type="evidence" value="ECO:0007669"/>
    <property type="project" value="UniProtKB-EC"/>
</dbReference>
<dbReference type="OrthoDB" id="9803306at2"/>